<dbReference type="FunFam" id="3.40.50.12760:FF:000004">
    <property type="entry name" value="FtsJ-like methyltransferase"/>
    <property type="match status" value="1"/>
</dbReference>
<dbReference type="Gene3D" id="3.40.50.12760">
    <property type="match status" value="1"/>
</dbReference>
<dbReference type="InParanoid" id="A0A6L2Q4G9"/>
<dbReference type="InterPro" id="IPR002877">
    <property type="entry name" value="RNA_MeTrfase_FtsJ_dom"/>
</dbReference>
<accession>A0A6L2Q4G9</accession>
<name>A0A6L2Q4G9_COPFO</name>
<feature type="region of interest" description="Disordered" evidence="2">
    <location>
        <begin position="833"/>
        <end position="852"/>
    </location>
</feature>
<dbReference type="Pfam" id="PF01728">
    <property type="entry name" value="FtsJ"/>
    <property type="match status" value="1"/>
</dbReference>
<evidence type="ECO:0000259" key="3">
    <source>
        <dbReference type="PROSITE" id="PS50174"/>
    </source>
</evidence>
<dbReference type="GO" id="GO:0005737">
    <property type="term" value="C:cytoplasm"/>
    <property type="evidence" value="ECO:0007669"/>
    <property type="project" value="TreeGrafter"/>
</dbReference>
<dbReference type="GO" id="GO:0032259">
    <property type="term" value="P:methylation"/>
    <property type="evidence" value="ECO:0007669"/>
    <property type="project" value="UniProtKB-KW"/>
</dbReference>
<organism evidence="5 6">
    <name type="scientific">Coptotermes formosanus</name>
    <name type="common">Formosan subterranean termite</name>
    <dbReference type="NCBI Taxonomy" id="36987"/>
    <lineage>
        <taxon>Eukaryota</taxon>
        <taxon>Metazoa</taxon>
        <taxon>Ecdysozoa</taxon>
        <taxon>Arthropoda</taxon>
        <taxon>Hexapoda</taxon>
        <taxon>Insecta</taxon>
        <taxon>Pterygota</taxon>
        <taxon>Neoptera</taxon>
        <taxon>Polyneoptera</taxon>
        <taxon>Dictyoptera</taxon>
        <taxon>Blattodea</taxon>
        <taxon>Blattoidea</taxon>
        <taxon>Termitoidae</taxon>
        <taxon>Rhinotermitidae</taxon>
        <taxon>Coptotermes</taxon>
    </lineage>
</organism>
<dbReference type="OrthoDB" id="10251234at2759"/>
<evidence type="ECO:0000259" key="4">
    <source>
        <dbReference type="PROSITE" id="PS51613"/>
    </source>
</evidence>
<dbReference type="EC" id="2.1.1.57" evidence="1"/>
<evidence type="ECO:0000256" key="2">
    <source>
        <dbReference type="SAM" id="MobiDB-lite"/>
    </source>
</evidence>
<keyword evidence="1" id="KW-0949">S-adenosyl-L-methionine</keyword>
<keyword evidence="1" id="KW-0539">Nucleus</keyword>
<dbReference type="SUPFAM" id="SSF53335">
    <property type="entry name" value="S-adenosyl-L-methionine-dependent methyltransferases"/>
    <property type="match status" value="1"/>
</dbReference>
<evidence type="ECO:0000256" key="1">
    <source>
        <dbReference type="RuleBase" id="RU368012"/>
    </source>
</evidence>
<keyword evidence="1" id="KW-0507">mRNA processing</keyword>
<keyword evidence="1" id="KW-0808">Transferase</keyword>
<comment type="subcellular location">
    <subcellularLocation>
        <location evidence="1">Nucleus</location>
    </subcellularLocation>
</comment>
<dbReference type="SMART" id="SM00443">
    <property type="entry name" value="G_patch"/>
    <property type="match status" value="1"/>
</dbReference>
<protein>
    <recommendedName>
        <fullName evidence="1">Cap-specific mRNA (nucleoside-2'-O-)-methyltransferase 1</fullName>
        <ecNumber evidence="1">2.1.1.57</ecNumber>
    </recommendedName>
    <alternativeName>
        <fullName evidence="1">Cap1 2'O-ribose methyltransferase 1</fullName>
    </alternativeName>
</protein>
<dbReference type="EMBL" id="BLKM01000655">
    <property type="protein sequence ID" value="GFG36747.1"/>
    <property type="molecule type" value="Genomic_DNA"/>
</dbReference>
<dbReference type="GO" id="GO:0004483">
    <property type="term" value="F:methyltransferase cap1 activity"/>
    <property type="evidence" value="ECO:0007669"/>
    <property type="project" value="UniProtKB-UniRule"/>
</dbReference>
<evidence type="ECO:0000313" key="6">
    <source>
        <dbReference type="Proteomes" id="UP000502823"/>
    </source>
</evidence>
<evidence type="ECO:0000313" key="5">
    <source>
        <dbReference type="EMBL" id="GFG36747.1"/>
    </source>
</evidence>
<sequence length="852" mass="97286">MMCAICVSDKSSTERSLPDDDFQLADEEDSPVHHTETNLMDVMVKHVKSESFFDTKGQKIMVSMICQLAHNASGNFHCLWFDLHAWTLCKYQRGGIALVPFSCRSLQDRSTTGRYSRAPGGEMKSFVSKRWCVDFEGFVEVKVHIVVFWERMGYREGRGLGKYGQGRVAPVEMSRQRGRRGLGLHIKGLEAATLEWDSSLEVISVTESVSWLEDMTHETFTEDTFTDWIKEGSKKLTIDDETNFCDPNLLRNVLSSKTVFDKLDPEELRKARARSNPFETIRGGFFLNRAAMKMANMDRVFDFMFTKPKDEHDVSPDDLLYFADVCAGPGGFSEYVLWRRSWKAKGFGFTLKNENDFRLQDFYAGPCESFEPHYGCNGVDGDGDVCNPNNISAFSKYVLDHTHNIGVHFMMADGGFSVAGNENIQEILSKQLYLCQFLVALLIVRKGGNFVCKLFDLFTPFSVGLVYLMYKSFQKISIHKPNTSRPANSERYIICHWKREDCKHIADYLYHVNEKLWKFGSTSKKDILEVVPMEVLTSDHNFCNYVVCSNNSLGERQVVNLVKIAAFCRDTNLIESQQAEMKRQCLSYWEVPDRVRTAPPRVAPETKCDDILKKTKAGPSVLLSAKESELGPKSLENVFKSVYDWHCIVLGSPRDSKEECSFYLGLGRNKVFKLHGTRWSKIDGLELSPDTLLYGEIVKELKGEGRSQRKVTTFHIIDAISLGGIDISGEHLTLRNKLCCKFAEALNKDSRPDLTPIRVKELYDLECVELVFPKLNQRMIKGASGSCRLVYTVGENDDRFFLPGGLMFFKATQEPWMRHMSRSTHHPYYYNSKNRDSKYDRDRPKEACSSTL</sequence>
<dbReference type="PANTHER" id="PTHR16121">
    <property type="entry name" value="CAP-SPECIFIC MRNA (NUCLEOSIDE-2'-O-)-METHYLTRANSFERASE 1-RELATED"/>
    <property type="match status" value="1"/>
</dbReference>
<dbReference type="GO" id="GO:0006370">
    <property type="term" value="P:7-methylguanosine mRNA capping"/>
    <property type="evidence" value="ECO:0007669"/>
    <property type="project" value="UniProtKB-UniRule"/>
</dbReference>
<dbReference type="FunCoup" id="A0A6L2Q4G9">
    <property type="interactions" value="2268"/>
</dbReference>
<gene>
    <name evidence="5" type="ORF">Cfor_09449</name>
</gene>
<dbReference type="InterPro" id="IPR000467">
    <property type="entry name" value="G_patch_dom"/>
</dbReference>
<dbReference type="GO" id="GO:0005634">
    <property type="term" value="C:nucleus"/>
    <property type="evidence" value="ECO:0007669"/>
    <property type="project" value="UniProtKB-SubCell"/>
</dbReference>
<proteinExistence type="predicted"/>
<keyword evidence="1" id="KW-0506">mRNA capping</keyword>
<dbReference type="InterPro" id="IPR029063">
    <property type="entry name" value="SAM-dependent_MTases_sf"/>
</dbReference>
<dbReference type="PROSITE" id="PS51613">
    <property type="entry name" value="SAM_MT_RRMJ"/>
    <property type="match status" value="1"/>
</dbReference>
<dbReference type="AlphaFoldDB" id="A0A6L2Q4G9"/>
<dbReference type="PROSITE" id="PS50174">
    <property type="entry name" value="G_PATCH"/>
    <property type="match status" value="1"/>
</dbReference>
<dbReference type="InterPro" id="IPR025816">
    <property type="entry name" value="RrmJ-type_MeTrfase"/>
</dbReference>
<comment type="caution">
    <text evidence="5">The sequence shown here is derived from an EMBL/GenBank/DDBJ whole genome shotgun (WGS) entry which is preliminary data.</text>
</comment>
<comment type="function">
    <text evidence="1">S-adenosyl-L-methionine-dependent methyltransferase that mediates RNA cap1 2'-O-ribose methylation to the 5'-cap structure of RNAs. Methylates the ribose of the first nucleotide of a m(7)GpppG-capped mRNA to produce m(7)GpppNmp (cap1).</text>
</comment>
<dbReference type="GO" id="GO:0003676">
    <property type="term" value="F:nucleic acid binding"/>
    <property type="evidence" value="ECO:0007669"/>
    <property type="project" value="UniProtKB-UniRule"/>
</dbReference>
<reference evidence="6" key="1">
    <citation type="submission" date="2020-01" db="EMBL/GenBank/DDBJ databases">
        <title>Draft genome sequence of the Termite Coptotermes fromosanus.</title>
        <authorList>
            <person name="Itakura S."/>
            <person name="Yosikawa Y."/>
            <person name="Umezawa K."/>
        </authorList>
    </citation>
    <scope>NUCLEOTIDE SEQUENCE [LARGE SCALE GENOMIC DNA]</scope>
</reference>
<dbReference type="Proteomes" id="UP000502823">
    <property type="component" value="Unassembled WGS sequence"/>
</dbReference>
<keyword evidence="6" id="KW-1185">Reference proteome</keyword>
<dbReference type="GO" id="GO:0016556">
    <property type="term" value="P:mRNA modification"/>
    <property type="evidence" value="ECO:0007669"/>
    <property type="project" value="UniProtKB-UniRule"/>
</dbReference>
<comment type="catalytic activity">
    <reaction evidence="1">
        <text>a 5'-end (N(7)-methyl 5'-triphosphoguanosine)-ribonucleoside in mRNA + S-adenosyl-L-methionine = a 5'-end (N(7)-methyl 5'-triphosphoguanosine)-(2'-O-methyl-ribonucleoside) in mRNA + S-adenosyl-L-homocysteine + H(+)</text>
        <dbReference type="Rhea" id="RHEA:67020"/>
        <dbReference type="Rhea" id="RHEA-COMP:17167"/>
        <dbReference type="Rhea" id="RHEA-COMP:17168"/>
        <dbReference type="ChEBI" id="CHEBI:15378"/>
        <dbReference type="ChEBI" id="CHEBI:57856"/>
        <dbReference type="ChEBI" id="CHEBI:59789"/>
        <dbReference type="ChEBI" id="CHEBI:156461"/>
        <dbReference type="ChEBI" id="CHEBI:167609"/>
        <dbReference type="EC" id="2.1.1.57"/>
    </reaction>
</comment>
<dbReference type="PANTHER" id="PTHR16121:SF0">
    <property type="entry name" value="CAP-SPECIFIC MRNA (NUCLEOSIDE-2'-O-)-METHYLTRANSFERASE 1"/>
    <property type="match status" value="1"/>
</dbReference>
<feature type="domain" description="G-patch" evidence="3">
    <location>
        <begin position="150"/>
        <end position="187"/>
    </location>
</feature>
<dbReference type="Pfam" id="PF01585">
    <property type="entry name" value="G-patch"/>
    <property type="match status" value="1"/>
</dbReference>
<feature type="compositionally biased region" description="Basic and acidic residues" evidence="2">
    <location>
        <begin position="833"/>
        <end position="846"/>
    </location>
</feature>
<feature type="domain" description="RrmJ-type SAM-dependent 2'-O-MTase" evidence="4">
    <location>
        <begin position="285"/>
        <end position="499"/>
    </location>
</feature>
<keyword evidence="1" id="KW-0489">Methyltransferase</keyword>
<dbReference type="InterPro" id="IPR050851">
    <property type="entry name" value="mRNA_Cap_2O-Ribose_MeTrfase"/>
</dbReference>